<dbReference type="SUPFAM" id="SSF53474">
    <property type="entry name" value="alpha/beta-Hydrolases"/>
    <property type="match status" value="1"/>
</dbReference>
<dbReference type="InterPro" id="IPR029058">
    <property type="entry name" value="AB_hydrolase_fold"/>
</dbReference>
<sequence length="306" mass="33686">MTASDFPGFERLCQDTPSAAFRGVIGGQGAAVLLLHGYPQSHLAWRRVAPELARTYRVVVPDLPGYGASRQLDQGSRWTKRRGAAALLELMDTLRLDTFAVVGHDRGARVGYRLALDHPARVERYASLTVVPTPEAWTSFDRAHGLANFHWSFLAQQSDLPERLLAADPDAFLDQALARMAGRLDRVEPHALAAYREAFRDPAVRRAICEDYRASADEDLADDLADKAQGRRVDCPLLVLWSADQVTGELPTTIWRRWARNVRGQALPGGHLQPEHSPAEVLAVLTPFLAGRPEAVVKTSSAGEKT</sequence>
<feature type="domain" description="AB hydrolase-1" evidence="2">
    <location>
        <begin position="31"/>
        <end position="242"/>
    </location>
</feature>
<keyword evidence="1 3" id="KW-0378">Hydrolase</keyword>
<dbReference type="PRINTS" id="PR00111">
    <property type="entry name" value="ABHYDROLASE"/>
</dbReference>
<keyword evidence="4" id="KW-1185">Reference proteome</keyword>
<evidence type="ECO:0000259" key="2">
    <source>
        <dbReference type="Pfam" id="PF00561"/>
    </source>
</evidence>
<protein>
    <submittedName>
        <fullName evidence="3">Alpha/beta hydrolase</fullName>
    </submittedName>
</protein>
<evidence type="ECO:0000313" key="4">
    <source>
        <dbReference type="Proteomes" id="UP001157461"/>
    </source>
</evidence>
<dbReference type="PRINTS" id="PR00412">
    <property type="entry name" value="EPOXHYDRLASE"/>
</dbReference>
<name>A0ABT6II36_9PSED</name>
<dbReference type="InterPro" id="IPR000073">
    <property type="entry name" value="AB_hydrolase_1"/>
</dbReference>
<dbReference type="Gene3D" id="3.40.50.1820">
    <property type="entry name" value="alpha/beta hydrolase"/>
    <property type="match status" value="1"/>
</dbReference>
<evidence type="ECO:0000256" key="1">
    <source>
        <dbReference type="ARBA" id="ARBA00022801"/>
    </source>
</evidence>
<dbReference type="RefSeq" id="WP_280309155.1">
    <property type="nucleotide sequence ID" value="NZ_JAPDIQ010000006.1"/>
</dbReference>
<dbReference type="Pfam" id="PF00561">
    <property type="entry name" value="Abhydrolase_1"/>
    <property type="match status" value="1"/>
</dbReference>
<proteinExistence type="predicted"/>
<organism evidence="3 4">
    <name type="scientific">Pseudomonas flavocrustae</name>
    <dbReference type="NCBI Taxonomy" id="2991719"/>
    <lineage>
        <taxon>Bacteria</taxon>
        <taxon>Pseudomonadati</taxon>
        <taxon>Pseudomonadota</taxon>
        <taxon>Gammaproteobacteria</taxon>
        <taxon>Pseudomonadales</taxon>
        <taxon>Pseudomonadaceae</taxon>
        <taxon>Pseudomonas</taxon>
    </lineage>
</organism>
<reference evidence="3 4" key="1">
    <citation type="submission" date="2022-10" db="EMBL/GenBank/DDBJ databases">
        <title>A novel Pseudomonas species, isolated from Passiflora incarnata leaves.</title>
        <authorList>
            <person name="Cueva-Yesquen L.G."/>
            <person name="Fantinatti-Garboggini F."/>
        </authorList>
    </citation>
    <scope>NUCLEOTIDE SEQUENCE [LARGE SCALE GENOMIC DNA]</scope>
    <source>
        <strain evidence="3 4">CBMAI 2609</strain>
    </source>
</reference>
<dbReference type="EMBL" id="JAPDIQ010000006">
    <property type="protein sequence ID" value="MDH4764106.1"/>
    <property type="molecule type" value="Genomic_DNA"/>
</dbReference>
<evidence type="ECO:0000313" key="3">
    <source>
        <dbReference type="EMBL" id="MDH4764106.1"/>
    </source>
</evidence>
<dbReference type="GO" id="GO:0016787">
    <property type="term" value="F:hydrolase activity"/>
    <property type="evidence" value="ECO:0007669"/>
    <property type="project" value="UniProtKB-KW"/>
</dbReference>
<comment type="caution">
    <text evidence="3">The sequence shown here is derived from an EMBL/GenBank/DDBJ whole genome shotgun (WGS) entry which is preliminary data.</text>
</comment>
<accession>A0ABT6II36</accession>
<dbReference type="Proteomes" id="UP001157461">
    <property type="component" value="Unassembled WGS sequence"/>
</dbReference>
<gene>
    <name evidence="3" type="ORF">OMP44_14510</name>
</gene>
<dbReference type="InterPro" id="IPR000639">
    <property type="entry name" value="Epox_hydrolase-like"/>
</dbReference>
<dbReference type="PANTHER" id="PTHR43329">
    <property type="entry name" value="EPOXIDE HYDROLASE"/>
    <property type="match status" value="1"/>
</dbReference>